<dbReference type="InterPro" id="IPR002110">
    <property type="entry name" value="Ankyrin_rpt"/>
</dbReference>
<dbReference type="GO" id="GO:0005886">
    <property type="term" value="C:plasma membrane"/>
    <property type="evidence" value="ECO:0007669"/>
    <property type="project" value="TreeGrafter"/>
</dbReference>
<evidence type="ECO:0000256" key="8">
    <source>
        <dbReference type="ARBA" id="ARBA00023136"/>
    </source>
</evidence>
<comment type="subcellular location">
    <subcellularLocation>
        <location evidence="1">Membrane</location>
        <topology evidence="1">Multi-pass membrane protein</topology>
    </subcellularLocation>
</comment>
<dbReference type="Pfam" id="PF12796">
    <property type="entry name" value="Ank_2"/>
    <property type="match status" value="1"/>
</dbReference>
<feature type="compositionally biased region" description="Low complexity" evidence="11">
    <location>
        <begin position="976"/>
        <end position="1000"/>
    </location>
</feature>
<keyword evidence="4" id="KW-0677">Repeat</keyword>
<dbReference type="InterPro" id="IPR013555">
    <property type="entry name" value="TRP_dom"/>
</dbReference>
<keyword evidence="8 12" id="KW-0472">Membrane</keyword>
<dbReference type="PANTHER" id="PTHR10117">
    <property type="entry name" value="TRANSIENT RECEPTOR POTENTIAL CHANNEL"/>
    <property type="match status" value="1"/>
</dbReference>
<dbReference type="PANTHER" id="PTHR10117:SF51">
    <property type="entry name" value="TRANSIENT RECEPTOR POTENTIAL PROTEIN"/>
    <property type="match status" value="1"/>
</dbReference>
<keyword evidence="6 10" id="KW-0040">ANK repeat</keyword>
<dbReference type="Gene3D" id="1.25.40.20">
    <property type="entry name" value="Ankyrin repeat-containing domain"/>
    <property type="match status" value="1"/>
</dbReference>
<sequence>MMKPTESKEELLGSRSNIGKSSTSLEGLQEECPLTQVEKRFLLLAERGDCASVKRILLEHKDNPEVLNLNCVDPLNRSALIAAIENENVELINILLDHNIKVKDALLHAIKEEYVEAVEILLEWEEKIHQPGEPYSWEAVDRSSSNFTPDITPLILAAHMNNYEILKILLDRGATLPMPHDVRCGCDDCVVSSEQDSLRHSQSRINAYRALTSSSLIALSSRDPLLTAFELSWELRRLSKMETEFRAEYLEMKTLVQTFSTTLLDHVRTSNELEVMLNHNPNGETWEPGERQTLDRLKLAIKYKQKMFVAHPNVQQLLAAIWYDGLPGFRRKSMPRQLIEVAKLGCMFPVYSSIYIMSPNSKMAGFMKKPFVKFIIHSASYAFFLSLLGAASQRLEYLLIEWFGPDWLQEILFEWKRKERGSFPGLVESCVILFVISNIWNEMRALWTNGILEYLGDLWNIVDFITNTFYTLWITLRFTSIFIVYREHWNGIDPWYPREEWDQFDPMLLSEGAFAAGMIFSFMKLVHIFSVNPHLGPLQISLGRMIIDIIKFLIIYTLVLFAFGCGLNQLLWYYSDLERHKCYHLPSGLPDFDNQDRACTVWRRFTNLFEASQSLFWASFGLVDLVTFEMTGIKEFTRFWALLMFGSYSVINIIVLLNMLIAMMSSSYQIISERSDTEWKFARTRLWMSYFEEGDTLPPPFNLMPTMKNIQRMMGCGTSNKKTGSMMKKSQAKAQERHTTIMRMLIKRYVVSEQRKRFNFGITEDDVMEVRQDISTLRYELIDIFRTNGMKCPEGSKADLCGKKGRVMERRLMNDFHIGIVEGIVNEAIKSDKGPKDIFGKIAKAIGRKTSAGGSGKKGKDWNAMVRKSQIIKDPIGSTNEAKFRQSRRQSARRHIIDHQNDAMNMDPERIIDYNPKLKEFTPATRVAYAKFKIKKIQQEYENKVDGDGSGSISQTTKTEENADPATVITANEKATPSSSIVRPRPRSSVSQKSQPSTSSMKAQVSFRPKTPIEEDPREGAVTPDPKKASPGKEVADAKQSPAEVKSDLKPSVTSSVTSSKAPTPPPRSPAPPPSTSPAPGTSSAAPGTSATASGTSQKKEADEGEKKNEEACKPVEKKESEKKDDKDDENNRRPVTGITKATGKSKITGQVMSGWI</sequence>
<dbReference type="PRINTS" id="PR01097">
    <property type="entry name" value="TRNSRECEPTRP"/>
</dbReference>
<feature type="region of interest" description="Disordered" evidence="11">
    <location>
        <begin position="942"/>
        <end position="1157"/>
    </location>
</feature>
<evidence type="ECO:0000256" key="3">
    <source>
        <dbReference type="ARBA" id="ARBA00022692"/>
    </source>
</evidence>
<dbReference type="InterPro" id="IPR005821">
    <property type="entry name" value="Ion_trans_dom"/>
</dbReference>
<dbReference type="PROSITE" id="PS50088">
    <property type="entry name" value="ANK_REPEAT"/>
    <property type="match status" value="1"/>
</dbReference>
<feature type="compositionally biased region" description="Low complexity" evidence="11">
    <location>
        <begin position="1050"/>
        <end position="1062"/>
    </location>
</feature>
<evidence type="ECO:0000256" key="5">
    <source>
        <dbReference type="ARBA" id="ARBA00022989"/>
    </source>
</evidence>
<evidence type="ECO:0000256" key="10">
    <source>
        <dbReference type="PROSITE-ProRule" id="PRU00023"/>
    </source>
</evidence>
<feature type="transmembrane region" description="Helical" evidence="12">
    <location>
        <begin position="639"/>
        <end position="664"/>
    </location>
</feature>
<evidence type="ECO:0000256" key="11">
    <source>
        <dbReference type="SAM" id="MobiDB-lite"/>
    </source>
</evidence>
<dbReference type="Pfam" id="PF00520">
    <property type="entry name" value="Ion_trans"/>
    <property type="match status" value="1"/>
</dbReference>
<dbReference type="Proteomes" id="UP000291343">
    <property type="component" value="Unassembled WGS sequence"/>
</dbReference>
<dbReference type="NCBIfam" id="TIGR00870">
    <property type="entry name" value="trp"/>
    <property type="match status" value="1"/>
</dbReference>
<name>A0A482XUE1_LAOST</name>
<protein>
    <recommendedName>
        <fullName evidence="13">Transient receptor ion channel domain-containing protein</fullName>
    </recommendedName>
</protein>
<proteinExistence type="predicted"/>
<organism evidence="14 15">
    <name type="scientific">Laodelphax striatellus</name>
    <name type="common">Small brown planthopper</name>
    <name type="synonym">Delphax striatella</name>
    <dbReference type="NCBI Taxonomy" id="195883"/>
    <lineage>
        <taxon>Eukaryota</taxon>
        <taxon>Metazoa</taxon>
        <taxon>Ecdysozoa</taxon>
        <taxon>Arthropoda</taxon>
        <taxon>Hexapoda</taxon>
        <taxon>Insecta</taxon>
        <taxon>Pterygota</taxon>
        <taxon>Neoptera</taxon>
        <taxon>Paraneoptera</taxon>
        <taxon>Hemiptera</taxon>
        <taxon>Auchenorrhyncha</taxon>
        <taxon>Fulgoroidea</taxon>
        <taxon>Delphacidae</taxon>
        <taxon>Criomorphinae</taxon>
        <taxon>Laodelphax</taxon>
    </lineage>
</organism>
<dbReference type="FunCoup" id="A0A482XUE1">
    <property type="interactions" value="20"/>
</dbReference>
<dbReference type="GO" id="GO:0070679">
    <property type="term" value="F:inositol 1,4,5 trisphosphate binding"/>
    <property type="evidence" value="ECO:0007669"/>
    <property type="project" value="TreeGrafter"/>
</dbReference>
<feature type="compositionally biased region" description="Polar residues" evidence="11">
    <location>
        <begin position="14"/>
        <end position="24"/>
    </location>
</feature>
<dbReference type="OrthoDB" id="2373987at2759"/>
<dbReference type="GO" id="GO:0015279">
    <property type="term" value="F:store-operated calcium channel activity"/>
    <property type="evidence" value="ECO:0007669"/>
    <property type="project" value="TreeGrafter"/>
</dbReference>
<dbReference type="SUPFAM" id="SSF48403">
    <property type="entry name" value="Ankyrin repeat"/>
    <property type="match status" value="1"/>
</dbReference>
<dbReference type="GO" id="GO:0051480">
    <property type="term" value="P:regulation of cytosolic calcium ion concentration"/>
    <property type="evidence" value="ECO:0007669"/>
    <property type="project" value="TreeGrafter"/>
</dbReference>
<evidence type="ECO:0000256" key="6">
    <source>
        <dbReference type="ARBA" id="ARBA00023043"/>
    </source>
</evidence>
<feature type="compositionally biased region" description="Basic and acidic residues" evidence="11">
    <location>
        <begin position="1098"/>
        <end position="1133"/>
    </location>
</feature>
<evidence type="ECO:0000256" key="4">
    <source>
        <dbReference type="ARBA" id="ARBA00022737"/>
    </source>
</evidence>
<feature type="transmembrane region" description="Helical" evidence="12">
    <location>
        <begin position="549"/>
        <end position="574"/>
    </location>
</feature>
<dbReference type="Pfam" id="PF08344">
    <property type="entry name" value="TRP_2"/>
    <property type="match status" value="1"/>
</dbReference>
<keyword evidence="9" id="KW-0407">Ion channel</keyword>
<evidence type="ECO:0000256" key="12">
    <source>
        <dbReference type="SAM" id="Phobius"/>
    </source>
</evidence>
<evidence type="ECO:0000256" key="2">
    <source>
        <dbReference type="ARBA" id="ARBA00022448"/>
    </source>
</evidence>
<feature type="domain" description="Transient receptor ion channel" evidence="13">
    <location>
        <begin position="184"/>
        <end position="246"/>
    </location>
</feature>
<dbReference type="AlphaFoldDB" id="A0A482XUE1"/>
<comment type="caution">
    <text evidence="14">The sequence shown here is derived from an EMBL/GenBank/DDBJ whole genome shotgun (WGS) entry which is preliminary data.</text>
</comment>
<dbReference type="SMART" id="SM00248">
    <property type="entry name" value="ANK"/>
    <property type="match status" value="2"/>
</dbReference>
<evidence type="ECO:0000256" key="1">
    <source>
        <dbReference type="ARBA" id="ARBA00004141"/>
    </source>
</evidence>
<evidence type="ECO:0000256" key="7">
    <source>
        <dbReference type="ARBA" id="ARBA00023065"/>
    </source>
</evidence>
<dbReference type="InterPro" id="IPR036770">
    <property type="entry name" value="Ankyrin_rpt-contain_sf"/>
</dbReference>
<evidence type="ECO:0000259" key="13">
    <source>
        <dbReference type="SMART" id="SM01420"/>
    </source>
</evidence>
<reference evidence="14 15" key="1">
    <citation type="journal article" date="2017" name="Gigascience">
        <title>Genome sequence of the small brown planthopper, Laodelphax striatellus.</title>
        <authorList>
            <person name="Zhu J."/>
            <person name="Jiang F."/>
            <person name="Wang X."/>
            <person name="Yang P."/>
            <person name="Bao Y."/>
            <person name="Zhao W."/>
            <person name="Wang W."/>
            <person name="Lu H."/>
            <person name="Wang Q."/>
            <person name="Cui N."/>
            <person name="Li J."/>
            <person name="Chen X."/>
            <person name="Luo L."/>
            <person name="Yu J."/>
            <person name="Kang L."/>
            <person name="Cui F."/>
        </authorList>
    </citation>
    <scope>NUCLEOTIDE SEQUENCE [LARGE SCALE GENOMIC DNA]</scope>
    <source>
        <strain evidence="14">Lst14</strain>
    </source>
</reference>
<feature type="compositionally biased region" description="Polar residues" evidence="11">
    <location>
        <begin position="1146"/>
        <end position="1157"/>
    </location>
</feature>
<feature type="compositionally biased region" description="Low complexity" evidence="11">
    <location>
        <begin position="1078"/>
        <end position="1097"/>
    </location>
</feature>
<dbReference type="EMBL" id="QKKF02000817">
    <property type="protein sequence ID" value="RZF48960.1"/>
    <property type="molecule type" value="Genomic_DNA"/>
</dbReference>
<feature type="repeat" description="ANK" evidence="10">
    <location>
        <begin position="149"/>
        <end position="181"/>
    </location>
</feature>
<dbReference type="Pfam" id="PF00023">
    <property type="entry name" value="Ank"/>
    <property type="match status" value="1"/>
</dbReference>
<accession>A0A482XUE1</accession>
<dbReference type="InterPro" id="IPR002153">
    <property type="entry name" value="TRPC_channel"/>
</dbReference>
<keyword evidence="2" id="KW-0813">Transport</keyword>
<feature type="compositionally biased region" description="Basic and acidic residues" evidence="11">
    <location>
        <begin position="1"/>
        <end position="12"/>
    </location>
</feature>
<dbReference type="SMR" id="A0A482XUE1"/>
<keyword evidence="5 12" id="KW-1133">Transmembrane helix</keyword>
<dbReference type="FunFam" id="1.25.40.20:FF:000402">
    <property type="entry name" value="Transient receptor potential channel"/>
    <property type="match status" value="1"/>
</dbReference>
<keyword evidence="7" id="KW-0406">Ion transport</keyword>
<dbReference type="STRING" id="195883.A0A482XUE1"/>
<dbReference type="GO" id="GO:0034703">
    <property type="term" value="C:cation channel complex"/>
    <property type="evidence" value="ECO:0007669"/>
    <property type="project" value="TreeGrafter"/>
</dbReference>
<dbReference type="InParanoid" id="A0A482XUE1"/>
<gene>
    <name evidence="14" type="ORF">LSTR_LSTR003036</name>
</gene>
<evidence type="ECO:0000313" key="14">
    <source>
        <dbReference type="EMBL" id="RZF48960.1"/>
    </source>
</evidence>
<keyword evidence="15" id="KW-1185">Reference proteome</keyword>
<feature type="compositionally biased region" description="Pro residues" evidence="11">
    <location>
        <begin position="1063"/>
        <end position="1077"/>
    </location>
</feature>
<evidence type="ECO:0000256" key="9">
    <source>
        <dbReference type="ARBA" id="ARBA00023303"/>
    </source>
</evidence>
<evidence type="ECO:0000313" key="15">
    <source>
        <dbReference type="Proteomes" id="UP000291343"/>
    </source>
</evidence>
<keyword evidence="3 12" id="KW-0812">Transmembrane</keyword>
<feature type="region of interest" description="Disordered" evidence="11">
    <location>
        <begin position="1"/>
        <end position="24"/>
    </location>
</feature>
<dbReference type="SMART" id="SM01420">
    <property type="entry name" value="TRP_2"/>
    <property type="match status" value="1"/>
</dbReference>
<dbReference type="PROSITE" id="PS50297">
    <property type="entry name" value="ANK_REP_REGION"/>
    <property type="match status" value="1"/>
</dbReference>
<dbReference type="CDD" id="cd23650">
    <property type="entry name" value="TRP_CaM_bind1"/>
    <property type="match status" value="1"/>
</dbReference>